<dbReference type="Proteomes" id="UP000813461">
    <property type="component" value="Unassembled WGS sequence"/>
</dbReference>
<dbReference type="SMART" id="SM00355">
    <property type="entry name" value="ZnF_C2H2"/>
    <property type="match status" value="2"/>
</dbReference>
<dbReference type="OrthoDB" id="3800855at2759"/>
<proteinExistence type="predicted"/>
<accession>A0A8K0RHZ7</accession>
<gene>
    <name evidence="4" type="ORF">FB567DRAFT_27986</name>
</gene>
<organism evidence="4 5">
    <name type="scientific">Paraphoma chrysanthemicola</name>
    <dbReference type="NCBI Taxonomy" id="798071"/>
    <lineage>
        <taxon>Eukaryota</taxon>
        <taxon>Fungi</taxon>
        <taxon>Dikarya</taxon>
        <taxon>Ascomycota</taxon>
        <taxon>Pezizomycotina</taxon>
        <taxon>Dothideomycetes</taxon>
        <taxon>Pleosporomycetidae</taxon>
        <taxon>Pleosporales</taxon>
        <taxon>Pleosporineae</taxon>
        <taxon>Phaeosphaeriaceae</taxon>
        <taxon>Paraphoma</taxon>
    </lineage>
</organism>
<dbReference type="PROSITE" id="PS50157">
    <property type="entry name" value="ZINC_FINGER_C2H2_2"/>
    <property type="match status" value="1"/>
</dbReference>
<evidence type="ECO:0000256" key="2">
    <source>
        <dbReference type="SAM" id="MobiDB-lite"/>
    </source>
</evidence>
<dbReference type="PROSITE" id="PS00028">
    <property type="entry name" value="ZINC_FINGER_C2H2_1"/>
    <property type="match status" value="1"/>
</dbReference>
<evidence type="ECO:0000259" key="3">
    <source>
        <dbReference type="PROSITE" id="PS50157"/>
    </source>
</evidence>
<evidence type="ECO:0000313" key="5">
    <source>
        <dbReference type="Proteomes" id="UP000813461"/>
    </source>
</evidence>
<feature type="domain" description="C2H2-type" evidence="3">
    <location>
        <begin position="446"/>
        <end position="478"/>
    </location>
</feature>
<reference evidence="4" key="1">
    <citation type="journal article" date="2021" name="Nat. Commun.">
        <title>Genetic determinants of endophytism in the Arabidopsis root mycobiome.</title>
        <authorList>
            <person name="Mesny F."/>
            <person name="Miyauchi S."/>
            <person name="Thiergart T."/>
            <person name="Pickel B."/>
            <person name="Atanasova L."/>
            <person name="Karlsson M."/>
            <person name="Huettel B."/>
            <person name="Barry K.W."/>
            <person name="Haridas S."/>
            <person name="Chen C."/>
            <person name="Bauer D."/>
            <person name="Andreopoulos W."/>
            <person name="Pangilinan J."/>
            <person name="LaButti K."/>
            <person name="Riley R."/>
            <person name="Lipzen A."/>
            <person name="Clum A."/>
            <person name="Drula E."/>
            <person name="Henrissat B."/>
            <person name="Kohler A."/>
            <person name="Grigoriev I.V."/>
            <person name="Martin F.M."/>
            <person name="Hacquard S."/>
        </authorList>
    </citation>
    <scope>NUCLEOTIDE SEQUENCE</scope>
    <source>
        <strain evidence="4">MPI-SDFR-AT-0120</strain>
    </source>
</reference>
<feature type="compositionally biased region" description="Polar residues" evidence="2">
    <location>
        <begin position="287"/>
        <end position="302"/>
    </location>
</feature>
<feature type="compositionally biased region" description="Low complexity" evidence="2">
    <location>
        <begin position="392"/>
        <end position="405"/>
    </location>
</feature>
<dbReference type="AlphaFoldDB" id="A0A8K0RHZ7"/>
<protein>
    <recommendedName>
        <fullName evidence="3">C2H2-type domain-containing protein</fullName>
    </recommendedName>
</protein>
<dbReference type="InterPro" id="IPR013087">
    <property type="entry name" value="Znf_C2H2_type"/>
</dbReference>
<evidence type="ECO:0000313" key="4">
    <source>
        <dbReference type="EMBL" id="KAH7095372.1"/>
    </source>
</evidence>
<feature type="region of interest" description="Disordered" evidence="2">
    <location>
        <begin position="54"/>
        <end position="77"/>
    </location>
</feature>
<sequence>MPYHTHESSMLREMGHTSSRNRHLVFNTEYPEAWVDEGTHPSLPLLDARNVSHHRVADGSNSARKRAVSRSDPDDLQNARQQDLYQTAYDPYAAQVFPEGDWSRAQHGSADVVEQRQPQGPHPMPILNVGAGQANHPGVGQRSADGNQVGQAQNHQVSFASDCLEFLYDDDRWPVPREGYQNDHHFGDGTLDLSDTSQDPGRYLRPSAAQFGTAGSLYQTPGSAPQLGYQSEAASMMATSEVPRLEIIQEVASRFSEPWSMVGFADQQQVQRYNTVMSGCPHERQGMTPSSDHSWDHTSLPQSIDVGHSSPNTSWHTGGPRDSQVTMTELPHAAHMRLGSSDGTPSWTPDLPEVNVREAETTVAYDDVFHPPSSSRASDAHLGVPHHNHETSLPSSPALSSRSSTSLPEILPCSMEGCQATFHGDYRRGNQLRHIRHKHGPVERNLQCEAEGCGRLFKRQDSRLKHYRRRHPHLASRPALSRSGSRNA</sequence>
<keyword evidence="5" id="KW-1185">Reference proteome</keyword>
<feature type="region of interest" description="Disordered" evidence="2">
    <location>
        <begin position="280"/>
        <end position="325"/>
    </location>
</feature>
<feature type="region of interest" description="Disordered" evidence="2">
    <location>
        <begin position="368"/>
        <end position="405"/>
    </location>
</feature>
<feature type="region of interest" description="Disordered" evidence="2">
    <location>
        <begin position="465"/>
        <end position="488"/>
    </location>
</feature>
<name>A0A8K0RHZ7_9PLEO</name>
<keyword evidence="1" id="KW-0863">Zinc-finger</keyword>
<comment type="caution">
    <text evidence="4">The sequence shown here is derived from an EMBL/GenBank/DDBJ whole genome shotgun (WGS) entry which is preliminary data.</text>
</comment>
<keyword evidence="1" id="KW-0862">Zinc</keyword>
<keyword evidence="1" id="KW-0479">Metal-binding</keyword>
<dbReference type="GO" id="GO:0008270">
    <property type="term" value="F:zinc ion binding"/>
    <property type="evidence" value="ECO:0007669"/>
    <property type="project" value="UniProtKB-KW"/>
</dbReference>
<feature type="compositionally biased region" description="Basic residues" evidence="2">
    <location>
        <begin position="465"/>
        <end position="474"/>
    </location>
</feature>
<dbReference type="EMBL" id="JAGMVJ010000001">
    <property type="protein sequence ID" value="KAH7095372.1"/>
    <property type="molecule type" value="Genomic_DNA"/>
</dbReference>
<evidence type="ECO:0000256" key="1">
    <source>
        <dbReference type="PROSITE-ProRule" id="PRU00042"/>
    </source>
</evidence>